<dbReference type="RefSeq" id="WP_092607871.1">
    <property type="nucleotide sequence ID" value="NZ_FNHU01000002.1"/>
</dbReference>
<evidence type="ECO:0000313" key="2">
    <source>
        <dbReference type="EMBL" id="SDM41513.1"/>
    </source>
</evidence>
<dbReference type="Proteomes" id="UP000199671">
    <property type="component" value="Unassembled WGS sequence"/>
</dbReference>
<reference evidence="2 3" key="1">
    <citation type="submission" date="2016-10" db="EMBL/GenBank/DDBJ databases">
        <authorList>
            <person name="de Groot N.N."/>
        </authorList>
    </citation>
    <scope>NUCLEOTIDE SEQUENCE [LARGE SCALE GENOMIC DNA]</scope>
    <source>
        <strain evidence="2 3">KPR-7B</strain>
    </source>
</reference>
<gene>
    <name evidence="2" type="ORF">SAMN04487766_102176</name>
</gene>
<organism evidence="2 3">
    <name type="scientific">Actinomyces ruminicola</name>
    <dbReference type="NCBI Taxonomy" id="332524"/>
    <lineage>
        <taxon>Bacteria</taxon>
        <taxon>Bacillati</taxon>
        <taxon>Actinomycetota</taxon>
        <taxon>Actinomycetes</taxon>
        <taxon>Actinomycetales</taxon>
        <taxon>Actinomycetaceae</taxon>
        <taxon>Actinomyces</taxon>
    </lineage>
</organism>
<dbReference type="PANTHER" id="PTHR12110">
    <property type="entry name" value="HYDROXYPYRUVATE ISOMERASE"/>
    <property type="match status" value="1"/>
</dbReference>
<dbReference type="PANTHER" id="PTHR12110:SF21">
    <property type="entry name" value="XYLOSE ISOMERASE-LIKE TIM BARREL DOMAIN-CONTAINING PROTEIN"/>
    <property type="match status" value="1"/>
</dbReference>
<dbReference type="InterPro" id="IPR036237">
    <property type="entry name" value="Xyl_isomerase-like_sf"/>
</dbReference>
<dbReference type="Pfam" id="PF01261">
    <property type="entry name" value="AP_endonuc_2"/>
    <property type="match status" value="1"/>
</dbReference>
<keyword evidence="2" id="KW-0413">Isomerase</keyword>
<feature type="domain" description="Xylose isomerase-like TIM barrel" evidence="1">
    <location>
        <begin position="21"/>
        <end position="265"/>
    </location>
</feature>
<dbReference type="InterPro" id="IPR013022">
    <property type="entry name" value="Xyl_isomerase-like_TIM-brl"/>
</dbReference>
<dbReference type="InterPro" id="IPR050312">
    <property type="entry name" value="IolE/XylAMocC-like"/>
</dbReference>
<dbReference type="OrthoDB" id="9780241at2"/>
<protein>
    <submittedName>
        <fullName evidence="2">Sugar phosphate isomerase/epimerase</fullName>
    </submittedName>
</protein>
<accession>A0A1G9T195</accession>
<name>A0A1G9T195_9ACTO</name>
<dbReference type="GO" id="GO:0016853">
    <property type="term" value="F:isomerase activity"/>
    <property type="evidence" value="ECO:0007669"/>
    <property type="project" value="UniProtKB-KW"/>
</dbReference>
<sequence length="287" mass="31094">MKLSMNVTSTFHGTALNDITVAKDVGFEGIELQSPKLWRYLDAGFSPESLLPHLEGIEVSGIGALQEAEPEAFRAEAEKLAHVGQVVGAPAMQMCTGPVDVTVVQDFKAGRLADDDPRFRGLLGRPEAEVIAETAKNVALAADIAADHGLDLFLEPLGWAPVCHVNQALEILERINRPNAKIVVDFWHFWVTGSTPEEVAQLDKDLISAVHVCDGLPVPAGEVPDQGVSRNVWTGGGSIPLQEWGDAVKATGYDGWYCSEIFHDHSAELDFHLVAQTLLNEMRILTA</sequence>
<evidence type="ECO:0000313" key="3">
    <source>
        <dbReference type="Proteomes" id="UP000199671"/>
    </source>
</evidence>
<dbReference type="AlphaFoldDB" id="A0A1G9T195"/>
<dbReference type="EMBL" id="FNHU01000002">
    <property type="protein sequence ID" value="SDM41513.1"/>
    <property type="molecule type" value="Genomic_DNA"/>
</dbReference>
<evidence type="ECO:0000259" key="1">
    <source>
        <dbReference type="Pfam" id="PF01261"/>
    </source>
</evidence>
<dbReference type="Gene3D" id="3.20.20.150">
    <property type="entry name" value="Divalent-metal-dependent TIM barrel enzymes"/>
    <property type="match status" value="1"/>
</dbReference>
<dbReference type="SUPFAM" id="SSF51658">
    <property type="entry name" value="Xylose isomerase-like"/>
    <property type="match status" value="1"/>
</dbReference>
<proteinExistence type="predicted"/>